<dbReference type="InterPro" id="IPR036682">
    <property type="entry name" value="OS_D_A10/PebIII_sf"/>
</dbReference>
<reference evidence="2" key="1">
    <citation type="submission" date="2019-08" db="EMBL/GenBank/DDBJ databases">
        <authorList>
            <person name="L Z.B."/>
            <person name="Z Y.J."/>
        </authorList>
    </citation>
    <scope>NUCLEOTIDE SEQUENCE</scope>
</reference>
<dbReference type="Pfam" id="PF03392">
    <property type="entry name" value="OS-D"/>
    <property type="match status" value="1"/>
</dbReference>
<sequence>MLMRIVITIAAVLTVSLALVTREMREREFFRQLEGINVDSILINRRLIDKYIKCLLKTGKCDPTMKDLRIALPLILEHLCETRCSERERQNLRKLFLYIRTNRAQEWERLAKLYDPKGAYKANVDAFIENRPRPTMITSSAIRETVAPTIFTTTTTTTTTTTRAPTAPTPQRQSIRATRNALYIAMRRFAMYATTPRKRNRHNLTTPVI</sequence>
<proteinExistence type="evidence at transcript level"/>
<dbReference type="SUPFAM" id="SSF100910">
    <property type="entry name" value="Chemosensory protein Csp2"/>
    <property type="match status" value="1"/>
</dbReference>
<evidence type="ECO:0000256" key="1">
    <source>
        <dbReference type="SAM" id="SignalP"/>
    </source>
</evidence>
<dbReference type="PANTHER" id="PTHR11257">
    <property type="entry name" value="CHEMOSENSORY PROTEIN-RELATED"/>
    <property type="match status" value="1"/>
</dbReference>
<dbReference type="InterPro" id="IPR005055">
    <property type="entry name" value="A10/PebIII"/>
</dbReference>
<dbReference type="PANTHER" id="PTHR11257:SF13">
    <property type="entry name" value="GEO07322P1"/>
    <property type="match status" value="1"/>
</dbReference>
<organism evidence="2">
    <name type="scientific">Apolygus lucorum</name>
    <name type="common">Small green plant bug</name>
    <name type="synonym">Lygocoris lucorum</name>
    <dbReference type="NCBI Taxonomy" id="248454"/>
    <lineage>
        <taxon>Eukaryota</taxon>
        <taxon>Metazoa</taxon>
        <taxon>Ecdysozoa</taxon>
        <taxon>Arthropoda</taxon>
        <taxon>Hexapoda</taxon>
        <taxon>Insecta</taxon>
        <taxon>Pterygota</taxon>
        <taxon>Neoptera</taxon>
        <taxon>Paraneoptera</taxon>
        <taxon>Hemiptera</taxon>
        <taxon>Heteroptera</taxon>
        <taxon>Panheteroptera</taxon>
        <taxon>Cimicomorpha</taxon>
        <taxon>Miridae</taxon>
        <taxon>Mirini</taxon>
        <taxon>Apolygus</taxon>
    </lineage>
</organism>
<dbReference type="Gene3D" id="1.10.2080.10">
    <property type="entry name" value="Insect odorant-binding protein A10/Ejaculatory bulb-specific protein 3"/>
    <property type="match status" value="1"/>
</dbReference>
<protein>
    <submittedName>
        <fullName evidence="2">Chemosensory protein 17</fullName>
    </submittedName>
</protein>
<dbReference type="AlphaFoldDB" id="A0A650AIA8"/>
<keyword evidence="1" id="KW-0732">Signal</keyword>
<feature type="chain" id="PRO_5024934144" evidence="1">
    <location>
        <begin position="19"/>
        <end position="209"/>
    </location>
</feature>
<feature type="signal peptide" evidence="1">
    <location>
        <begin position="1"/>
        <end position="18"/>
    </location>
</feature>
<accession>A0A650AIA8</accession>
<evidence type="ECO:0000313" key="2">
    <source>
        <dbReference type="EMBL" id="QGN67792.1"/>
    </source>
</evidence>
<dbReference type="EMBL" id="MN395399">
    <property type="protein sequence ID" value="QGN67792.1"/>
    <property type="molecule type" value="mRNA"/>
</dbReference>
<name>A0A650AIA8_APOLU</name>